<dbReference type="Proteomes" id="UP000192257">
    <property type="component" value="Unassembled WGS sequence"/>
</dbReference>
<dbReference type="GeneID" id="39985494"/>
<feature type="region of interest" description="Disordered" evidence="3">
    <location>
        <begin position="194"/>
        <end position="224"/>
    </location>
</feature>
<dbReference type="EMBL" id="NBCO01000014">
    <property type="protein sequence ID" value="ORC89058.1"/>
    <property type="molecule type" value="Genomic_DNA"/>
</dbReference>
<dbReference type="PANTHER" id="PTHR15454:SF67">
    <property type="entry name" value="LEUCINE-RICH REPEAT PROTEIN (LRRP)"/>
    <property type="match status" value="1"/>
</dbReference>
<dbReference type="PROSITE" id="PS51450">
    <property type="entry name" value="LRR"/>
    <property type="match status" value="3"/>
</dbReference>
<dbReference type="VEuPathDB" id="TriTrypDB:TM35_000142690"/>
<protein>
    <submittedName>
        <fullName evidence="4">Putative leucine-rich repeat protein (LRRP)</fullName>
    </submittedName>
</protein>
<dbReference type="STRING" id="67003.A0A1X0NWY3"/>
<reference evidence="4 5" key="1">
    <citation type="submission" date="2017-03" db="EMBL/GenBank/DDBJ databases">
        <title>An alternative strategy for trypanosome survival in the mammalian bloodstream revealed through genome and transcriptome analysis of the ubiquitous bovine parasite Trypanosoma (Megatrypanum) theileri.</title>
        <authorList>
            <person name="Kelly S."/>
            <person name="Ivens A."/>
            <person name="Mott A."/>
            <person name="O'Neill E."/>
            <person name="Emms D."/>
            <person name="Macleod O."/>
            <person name="Voorheis P."/>
            <person name="Matthews J."/>
            <person name="Matthews K."/>
            <person name="Carrington M."/>
        </authorList>
    </citation>
    <scope>NUCLEOTIDE SEQUENCE [LARGE SCALE GENOMIC DNA]</scope>
    <source>
        <strain evidence="4">Edinburgh</strain>
    </source>
</reference>
<evidence type="ECO:0000313" key="4">
    <source>
        <dbReference type="EMBL" id="ORC89058.1"/>
    </source>
</evidence>
<feature type="compositionally biased region" description="Basic and acidic residues" evidence="3">
    <location>
        <begin position="384"/>
        <end position="423"/>
    </location>
</feature>
<evidence type="ECO:0000256" key="2">
    <source>
        <dbReference type="ARBA" id="ARBA00022737"/>
    </source>
</evidence>
<keyword evidence="2" id="KW-0677">Repeat</keyword>
<gene>
    <name evidence="4" type="ORF">TM35_000142690</name>
</gene>
<feature type="region of interest" description="Disordered" evidence="3">
    <location>
        <begin position="384"/>
        <end position="431"/>
    </location>
</feature>
<dbReference type="GO" id="GO:0005737">
    <property type="term" value="C:cytoplasm"/>
    <property type="evidence" value="ECO:0007669"/>
    <property type="project" value="TreeGrafter"/>
</dbReference>
<dbReference type="RefSeq" id="XP_028883124.1">
    <property type="nucleotide sequence ID" value="XM_029025714.1"/>
</dbReference>
<dbReference type="OrthoDB" id="277458at2759"/>
<keyword evidence="1" id="KW-0433">Leucine-rich repeat</keyword>
<accession>A0A1X0NWY3</accession>
<dbReference type="AlphaFoldDB" id="A0A1X0NWY3"/>
<evidence type="ECO:0000256" key="3">
    <source>
        <dbReference type="SAM" id="MobiDB-lite"/>
    </source>
</evidence>
<comment type="caution">
    <text evidence="4">The sequence shown here is derived from an EMBL/GenBank/DDBJ whole genome shotgun (WGS) entry which is preliminary data.</text>
</comment>
<feature type="compositionally biased region" description="Acidic residues" evidence="3">
    <location>
        <begin position="194"/>
        <end position="203"/>
    </location>
</feature>
<evidence type="ECO:0000256" key="1">
    <source>
        <dbReference type="ARBA" id="ARBA00022614"/>
    </source>
</evidence>
<keyword evidence="5" id="KW-1185">Reference proteome</keyword>
<name>A0A1X0NWY3_9TRYP</name>
<dbReference type="Pfam" id="PF00560">
    <property type="entry name" value="LRR_1"/>
    <property type="match status" value="1"/>
</dbReference>
<organism evidence="4 5">
    <name type="scientific">Trypanosoma theileri</name>
    <dbReference type="NCBI Taxonomy" id="67003"/>
    <lineage>
        <taxon>Eukaryota</taxon>
        <taxon>Discoba</taxon>
        <taxon>Euglenozoa</taxon>
        <taxon>Kinetoplastea</taxon>
        <taxon>Metakinetoplastina</taxon>
        <taxon>Trypanosomatida</taxon>
        <taxon>Trypanosomatidae</taxon>
        <taxon>Trypanosoma</taxon>
    </lineage>
</organism>
<evidence type="ECO:0000313" key="5">
    <source>
        <dbReference type="Proteomes" id="UP000192257"/>
    </source>
</evidence>
<dbReference type="SUPFAM" id="SSF52058">
    <property type="entry name" value="L domain-like"/>
    <property type="match status" value="1"/>
</dbReference>
<dbReference type="FunFam" id="3.80.10.10:FF:001016">
    <property type="entry name" value="Leucine Rich Repeat, putative"/>
    <property type="match status" value="1"/>
</dbReference>
<dbReference type="InterPro" id="IPR001611">
    <property type="entry name" value="Leu-rich_rpt"/>
</dbReference>
<sequence>MRRPTPTPTANASGGRRAGQQEFLQLIPLDVDLPTARRLALAAPNLRALPSTVGLLLPRLHRLDLTGGGLRDVAAIATLPLLTSLNLSGNTHLGSIAPLAALQQLTVCVLAHCQLRSLDGLQGSAAKLKSVIANDNQLLLYSPTSHMLAGANSDDVALAVKNYEILSELTACETLVLSRNPHLCTLHVIPDTIEEEEEEETEQTENKPSKTVPGEVPKREADWTHPLSSIEKMTHLRKLSLSGCGLTSLPSHWFLPMVTELRLSHNALKSLIPEGVIFRSVKILDVSHNQLQKLSTLRRCRFVRHLCISGNAFLEEDGELASEAVSKEEVPKTRAKLTPGIVHYLTRTMPNLEVVDNMMLSTLQQQWALEEKEKEKEAKEKYKQERIKKEKEKEEHSETVEEEAKVNSIKKEVTHTSGRKECAVDNSNNNDDIVVEPTELLPTEAPRAPIVRRERTNLIDSRKRQLVADGAAAAQLLMKRKTEGTGW</sequence>
<dbReference type="Gene3D" id="3.80.10.10">
    <property type="entry name" value="Ribonuclease Inhibitor"/>
    <property type="match status" value="2"/>
</dbReference>
<proteinExistence type="predicted"/>
<dbReference type="PANTHER" id="PTHR15454">
    <property type="entry name" value="NISCHARIN RELATED"/>
    <property type="match status" value="1"/>
</dbReference>
<dbReference type="InterPro" id="IPR032675">
    <property type="entry name" value="LRR_dom_sf"/>
</dbReference>